<dbReference type="GO" id="GO:0032153">
    <property type="term" value="C:cell division site"/>
    <property type="evidence" value="ECO:0007669"/>
    <property type="project" value="UniProtKB-UniRule"/>
</dbReference>
<dbReference type="Gene3D" id="3.40.50.10960">
    <property type="match status" value="1"/>
</dbReference>
<dbReference type="HAMAP" id="MF_00912">
    <property type="entry name" value="DivIB"/>
    <property type="match status" value="1"/>
</dbReference>
<dbReference type="PANTHER" id="PTHR37820:SF1">
    <property type="entry name" value="CELL DIVISION PROTEIN FTSQ"/>
    <property type="match status" value="1"/>
</dbReference>
<dbReference type="Gene3D" id="3.10.20.310">
    <property type="entry name" value="membrane protein fhac"/>
    <property type="match status" value="1"/>
</dbReference>
<keyword evidence="2 8" id="KW-1003">Cell membrane</keyword>
<feature type="transmembrane region" description="Helical" evidence="8">
    <location>
        <begin position="28"/>
        <end position="45"/>
    </location>
</feature>
<feature type="domain" description="POTRA" evidence="9">
    <location>
        <begin position="50"/>
        <end position="118"/>
    </location>
</feature>
<comment type="similarity">
    <text evidence="8">Belongs to the FtsQ/DivIB family. DivIB subfamily.</text>
</comment>
<keyword evidence="5 8" id="KW-1133">Transmembrane helix</keyword>
<evidence type="ECO:0000256" key="3">
    <source>
        <dbReference type="ARBA" id="ARBA00022618"/>
    </source>
</evidence>
<dbReference type="PROSITE" id="PS51779">
    <property type="entry name" value="POTRA"/>
    <property type="match status" value="1"/>
</dbReference>
<keyword evidence="11" id="KW-1185">Reference proteome</keyword>
<dbReference type="GO" id="GO:0043093">
    <property type="term" value="P:FtsZ-dependent cytokinesis"/>
    <property type="evidence" value="ECO:0007669"/>
    <property type="project" value="UniProtKB-UniRule"/>
</dbReference>
<evidence type="ECO:0000259" key="9">
    <source>
        <dbReference type="PROSITE" id="PS51779"/>
    </source>
</evidence>
<name>A0A1H8YSU2_9BACI</name>
<proteinExistence type="inferred from homology"/>
<evidence type="ECO:0000313" key="11">
    <source>
        <dbReference type="Proteomes" id="UP000199427"/>
    </source>
</evidence>
<comment type="function">
    <text evidence="8">Cell division protein that may be involved in stabilizing or promoting the assembly of the division complex.</text>
</comment>
<keyword evidence="6 8" id="KW-0472">Membrane</keyword>
<gene>
    <name evidence="8" type="primary">divIB</name>
    <name evidence="10" type="ORF">SAMN05216362_10135</name>
</gene>
<evidence type="ECO:0000313" key="10">
    <source>
        <dbReference type="EMBL" id="SEP55250.1"/>
    </source>
</evidence>
<dbReference type="InterPro" id="IPR050487">
    <property type="entry name" value="FtsQ_DivIB"/>
</dbReference>
<dbReference type="OrthoDB" id="1819027at2"/>
<dbReference type="InterPro" id="IPR034746">
    <property type="entry name" value="POTRA"/>
</dbReference>
<keyword evidence="3 8" id="KW-0132">Cell division</keyword>
<evidence type="ECO:0000256" key="8">
    <source>
        <dbReference type="HAMAP-Rule" id="MF_00912"/>
    </source>
</evidence>
<dbReference type="Pfam" id="PF08478">
    <property type="entry name" value="POTRA_1"/>
    <property type="match status" value="1"/>
</dbReference>
<evidence type="ECO:0000256" key="5">
    <source>
        <dbReference type="ARBA" id="ARBA00022989"/>
    </source>
</evidence>
<dbReference type="InterPro" id="IPR013685">
    <property type="entry name" value="POTRA_FtsQ_type"/>
</dbReference>
<dbReference type="EMBL" id="FOES01000001">
    <property type="protein sequence ID" value="SEP55250.1"/>
    <property type="molecule type" value="Genomic_DNA"/>
</dbReference>
<evidence type="ECO:0000256" key="7">
    <source>
        <dbReference type="ARBA" id="ARBA00023306"/>
    </source>
</evidence>
<dbReference type="Proteomes" id="UP000199427">
    <property type="component" value="Unassembled WGS sequence"/>
</dbReference>
<comment type="subcellular location">
    <subcellularLocation>
        <location evidence="8">Cell membrane</location>
        <topology evidence="8">Single-pass type II membrane protein</topology>
    </subcellularLocation>
    <subcellularLocation>
        <location evidence="1">Membrane</location>
    </subcellularLocation>
    <text evidence="8">Localizes to the division septum.</text>
</comment>
<dbReference type="GO" id="GO:0005886">
    <property type="term" value="C:plasma membrane"/>
    <property type="evidence" value="ECO:0007669"/>
    <property type="project" value="UniProtKB-SubCell"/>
</dbReference>
<dbReference type="Pfam" id="PF03799">
    <property type="entry name" value="FtsQ_DivIB_C"/>
    <property type="match status" value="1"/>
</dbReference>
<evidence type="ECO:0000256" key="1">
    <source>
        <dbReference type="ARBA" id="ARBA00004370"/>
    </source>
</evidence>
<dbReference type="InterPro" id="IPR005548">
    <property type="entry name" value="Cell_div_FtsQ/DivIB_C"/>
</dbReference>
<evidence type="ECO:0000256" key="2">
    <source>
        <dbReference type="ARBA" id="ARBA00022475"/>
    </source>
</evidence>
<sequence>MAEKKVVSIEDRIPQLKQLRKKKANRRFITYLTLILLLILVIVYLQSPLSHIYSVNVENNRVVDTEEIIELSELSRDQSFWSIDQEAVVEKIENHQEISDVTVNRSWYNQVTISVEEYSRVGYVKSSNLFKPILENGKVLDDTELKVPKGDAPVLYGFSEQEPLTRLTQQLAELDSAVVQLISEIYWEPEDTNKDQIRMFTTDGHEVIASIHNFKDKMKLYPSIAQQVTSDMEGILYIDVGAYFQPYNSNDEVELEASEEE</sequence>
<reference evidence="10 11" key="1">
    <citation type="submission" date="2016-10" db="EMBL/GenBank/DDBJ databases">
        <authorList>
            <person name="de Groot N.N."/>
        </authorList>
    </citation>
    <scope>NUCLEOTIDE SEQUENCE [LARGE SCALE GENOMIC DNA]</scope>
    <source>
        <strain evidence="10 11">DSM 21633</strain>
    </source>
</reference>
<keyword evidence="4 8" id="KW-0812">Transmembrane</keyword>
<dbReference type="RefSeq" id="WP_091771990.1">
    <property type="nucleotide sequence ID" value="NZ_CAESCL010000009.1"/>
</dbReference>
<protein>
    <recommendedName>
        <fullName evidence="8">Cell division protein DivIB</fullName>
    </recommendedName>
</protein>
<dbReference type="STRING" id="571933.SAMN05216362_10135"/>
<keyword evidence="7 8" id="KW-0131">Cell cycle</keyword>
<dbReference type="PANTHER" id="PTHR37820">
    <property type="entry name" value="CELL DIVISION PROTEIN DIVIB"/>
    <property type="match status" value="1"/>
</dbReference>
<evidence type="ECO:0000256" key="4">
    <source>
        <dbReference type="ARBA" id="ARBA00022692"/>
    </source>
</evidence>
<organism evidence="10 11">
    <name type="scientific">Piscibacillus halophilus</name>
    <dbReference type="NCBI Taxonomy" id="571933"/>
    <lineage>
        <taxon>Bacteria</taxon>
        <taxon>Bacillati</taxon>
        <taxon>Bacillota</taxon>
        <taxon>Bacilli</taxon>
        <taxon>Bacillales</taxon>
        <taxon>Bacillaceae</taxon>
        <taxon>Piscibacillus</taxon>
    </lineage>
</organism>
<evidence type="ECO:0000256" key="6">
    <source>
        <dbReference type="ARBA" id="ARBA00023136"/>
    </source>
</evidence>
<accession>A0A1H8YSU2</accession>
<dbReference type="AlphaFoldDB" id="A0A1H8YSU2"/>
<dbReference type="InterPro" id="IPR026580">
    <property type="entry name" value="DivIB"/>
</dbReference>